<evidence type="ECO:0000256" key="1">
    <source>
        <dbReference type="SAM" id="MobiDB-lite"/>
    </source>
</evidence>
<protein>
    <submittedName>
        <fullName evidence="2">Uncharacterized protein</fullName>
    </submittedName>
</protein>
<sequence>MPVKSHGGRQDAMSTKKEKEEELLEVRDIKV</sequence>
<comment type="caution">
    <text evidence="2">The sequence shown here is derived from an EMBL/GenBank/DDBJ whole genome shotgun (WGS) entry which is preliminary data.</text>
</comment>
<proteinExistence type="predicted"/>
<dbReference type="AlphaFoldDB" id="A0A5D3WKB9"/>
<name>A0A5D3WKB9_9BACT</name>
<keyword evidence="3" id="KW-1185">Reference proteome</keyword>
<evidence type="ECO:0000313" key="2">
    <source>
        <dbReference type="EMBL" id="TYO99415.1"/>
    </source>
</evidence>
<accession>A0A5D3WKB9</accession>
<evidence type="ECO:0000313" key="3">
    <source>
        <dbReference type="Proteomes" id="UP000324159"/>
    </source>
</evidence>
<dbReference type="EMBL" id="VNIB01000003">
    <property type="protein sequence ID" value="TYO99415.1"/>
    <property type="molecule type" value="Genomic_DNA"/>
</dbReference>
<dbReference type="Proteomes" id="UP000324159">
    <property type="component" value="Unassembled WGS sequence"/>
</dbReference>
<feature type="region of interest" description="Disordered" evidence="1">
    <location>
        <begin position="1"/>
        <end position="31"/>
    </location>
</feature>
<organism evidence="2 3">
    <name type="scientific">Geothermobacter ehrlichii</name>
    <dbReference type="NCBI Taxonomy" id="213224"/>
    <lineage>
        <taxon>Bacteria</taxon>
        <taxon>Pseudomonadati</taxon>
        <taxon>Thermodesulfobacteriota</taxon>
        <taxon>Desulfuromonadia</taxon>
        <taxon>Desulfuromonadales</taxon>
        <taxon>Geothermobacteraceae</taxon>
        <taxon>Geothermobacter</taxon>
    </lineage>
</organism>
<reference evidence="2 3" key="1">
    <citation type="submission" date="2019-07" db="EMBL/GenBank/DDBJ databases">
        <title>Genomic Encyclopedia of Type Strains, Phase IV (KMG-IV): sequencing the most valuable type-strain genomes for metagenomic binning, comparative biology and taxonomic classification.</title>
        <authorList>
            <person name="Goeker M."/>
        </authorList>
    </citation>
    <scope>NUCLEOTIDE SEQUENCE [LARGE SCALE GENOMIC DNA]</scope>
    <source>
        <strain evidence="2 3">SS015</strain>
    </source>
</reference>
<feature type="compositionally biased region" description="Basic and acidic residues" evidence="1">
    <location>
        <begin position="14"/>
        <end position="31"/>
    </location>
</feature>
<gene>
    <name evidence="2" type="ORF">EDC39_103261</name>
</gene>